<keyword evidence="1" id="KW-0472">Membrane</keyword>
<keyword evidence="1" id="KW-0812">Transmembrane</keyword>
<dbReference type="RefSeq" id="WP_006673356.1">
    <property type="nucleotide sequence ID" value="NZ_AOMA01000122.1"/>
</dbReference>
<accession>M0LPN9</accession>
<dbReference type="OrthoDB" id="339577at2157"/>
<dbReference type="Proteomes" id="UP000011607">
    <property type="component" value="Unassembled WGS sequence"/>
</dbReference>
<feature type="transmembrane region" description="Helical" evidence="1">
    <location>
        <begin position="46"/>
        <end position="67"/>
    </location>
</feature>
<evidence type="ECO:0000256" key="1">
    <source>
        <dbReference type="SAM" id="Phobius"/>
    </source>
</evidence>
<keyword evidence="1" id="KW-1133">Transmembrane helix</keyword>
<organism evidence="2 3">
    <name type="scientific">Halobiforma nitratireducens JCM 10879</name>
    <dbReference type="NCBI Taxonomy" id="1227454"/>
    <lineage>
        <taxon>Archaea</taxon>
        <taxon>Methanobacteriati</taxon>
        <taxon>Methanobacteriota</taxon>
        <taxon>Stenosarchaea group</taxon>
        <taxon>Halobacteria</taxon>
        <taxon>Halobacteriales</taxon>
        <taxon>Natrialbaceae</taxon>
        <taxon>Halobiforma</taxon>
    </lineage>
</organism>
<evidence type="ECO:0000313" key="3">
    <source>
        <dbReference type="Proteomes" id="UP000011607"/>
    </source>
</evidence>
<proteinExistence type="predicted"/>
<dbReference type="InterPro" id="IPR019235">
    <property type="entry name" value="DUF2178_TM"/>
</dbReference>
<reference evidence="2 3" key="1">
    <citation type="journal article" date="2014" name="PLoS Genet.">
        <title>Phylogenetically driven sequencing of extremely halophilic archaea reveals strategies for static and dynamic osmo-response.</title>
        <authorList>
            <person name="Becker E.A."/>
            <person name="Seitzer P.M."/>
            <person name="Tritt A."/>
            <person name="Larsen D."/>
            <person name="Krusor M."/>
            <person name="Yao A.I."/>
            <person name="Wu D."/>
            <person name="Madern D."/>
            <person name="Eisen J.A."/>
            <person name="Darling A.E."/>
            <person name="Facciotti M.T."/>
        </authorList>
    </citation>
    <scope>NUCLEOTIDE SEQUENCE [LARGE SCALE GENOMIC DNA]</scope>
    <source>
        <strain evidence="2 3">JCM 10879</strain>
    </source>
</reference>
<sequence>MFDSVRPTLDRLGGRKQAYERLVWGLTLVGCLGLFAGIVVDERLVGTVVYLVAVWIVMGVTFGYPYATDETILDERDTRLHNRASGLTIGIVAMATLSTVPALYVLDAGGYLTIGATLWGAIYAVSALAFLYGACYTIVSRRN</sequence>
<evidence type="ECO:0008006" key="4">
    <source>
        <dbReference type="Google" id="ProtNLM"/>
    </source>
</evidence>
<protein>
    <recommendedName>
        <fullName evidence="4">DUF2178 domain-containing protein</fullName>
    </recommendedName>
</protein>
<dbReference type="STRING" id="1227454.C446_12237"/>
<gene>
    <name evidence="2" type="ORF">C446_12237</name>
</gene>
<name>M0LPN9_9EURY</name>
<feature type="transmembrane region" description="Helical" evidence="1">
    <location>
        <begin position="118"/>
        <end position="139"/>
    </location>
</feature>
<evidence type="ECO:0000313" key="2">
    <source>
        <dbReference type="EMBL" id="EMA35461.1"/>
    </source>
</evidence>
<dbReference type="eggNOG" id="arCOG08181">
    <property type="taxonomic scope" value="Archaea"/>
</dbReference>
<feature type="transmembrane region" description="Helical" evidence="1">
    <location>
        <begin position="21"/>
        <end position="40"/>
    </location>
</feature>
<dbReference type="AlphaFoldDB" id="M0LPN9"/>
<dbReference type="EMBL" id="AOMA01000122">
    <property type="protein sequence ID" value="EMA35461.1"/>
    <property type="molecule type" value="Genomic_DNA"/>
</dbReference>
<dbReference type="Pfam" id="PF09946">
    <property type="entry name" value="DUF2178"/>
    <property type="match status" value="1"/>
</dbReference>
<keyword evidence="3" id="KW-1185">Reference proteome</keyword>
<feature type="transmembrane region" description="Helical" evidence="1">
    <location>
        <begin position="87"/>
        <end position="106"/>
    </location>
</feature>
<comment type="caution">
    <text evidence="2">The sequence shown here is derived from an EMBL/GenBank/DDBJ whole genome shotgun (WGS) entry which is preliminary data.</text>
</comment>